<proteinExistence type="predicted"/>
<reference evidence="3" key="1">
    <citation type="journal article" date="2019" name="Int. J. Syst. Evol. Microbiol.">
        <title>The Global Catalogue of Microorganisms (GCM) 10K type strain sequencing project: providing services to taxonomists for standard genome sequencing and annotation.</title>
        <authorList>
            <consortium name="The Broad Institute Genomics Platform"/>
            <consortium name="The Broad Institute Genome Sequencing Center for Infectious Disease"/>
            <person name="Wu L."/>
            <person name="Ma J."/>
        </authorList>
    </citation>
    <scope>NUCLEOTIDE SEQUENCE [LARGE SCALE GENOMIC DNA]</scope>
    <source>
        <strain evidence="3">KCTC 23984</strain>
    </source>
</reference>
<dbReference type="InterPro" id="IPR029068">
    <property type="entry name" value="Glyas_Bleomycin-R_OHBP_Dase"/>
</dbReference>
<gene>
    <name evidence="2" type="ORF">ACFS7Z_16125</name>
</gene>
<evidence type="ECO:0000259" key="1">
    <source>
        <dbReference type="Pfam" id="PF06983"/>
    </source>
</evidence>
<dbReference type="EMBL" id="JBHUOX010000012">
    <property type="protein sequence ID" value="MFD3001901.1"/>
    <property type="molecule type" value="Genomic_DNA"/>
</dbReference>
<keyword evidence="3" id="KW-1185">Reference proteome</keyword>
<protein>
    <submittedName>
        <fullName evidence="2">VOC family protein</fullName>
    </submittedName>
</protein>
<accession>A0ABW6BY16</accession>
<dbReference type="Gene3D" id="3.10.180.10">
    <property type="entry name" value="2,3-Dihydroxybiphenyl 1,2-Dioxygenase, domain 1"/>
    <property type="match status" value="1"/>
</dbReference>
<feature type="domain" description="PhnB-like" evidence="1">
    <location>
        <begin position="4"/>
        <end position="135"/>
    </location>
</feature>
<evidence type="ECO:0000313" key="2">
    <source>
        <dbReference type="EMBL" id="MFD3001901.1"/>
    </source>
</evidence>
<dbReference type="InterPro" id="IPR028973">
    <property type="entry name" value="PhnB-like"/>
</dbReference>
<dbReference type="PANTHER" id="PTHR33990">
    <property type="entry name" value="PROTEIN YJDN-RELATED"/>
    <property type="match status" value="1"/>
</dbReference>
<evidence type="ECO:0000313" key="3">
    <source>
        <dbReference type="Proteomes" id="UP001597641"/>
    </source>
</evidence>
<dbReference type="PANTHER" id="PTHR33990:SF1">
    <property type="entry name" value="PROTEIN YJDN"/>
    <property type="match status" value="1"/>
</dbReference>
<dbReference type="RefSeq" id="WP_377486647.1">
    <property type="nucleotide sequence ID" value="NZ_JBHUOX010000012.1"/>
</dbReference>
<sequence length="156" mass="17186">MATINIYLNFSGNTEEAFNFYKSVFGGEYAALQRFRDTPEAGRVPAHEQDKIMHIALPIGQGLLLMATDALESMGQTLTVGNNFHLSVSAESEEEANMLFGKLSAGGNVYMPLEKAFWGDYFGMLTDKFGVQWMISYDPVQQSKEAQTQAAQPVAS</sequence>
<name>A0ABW6BY16_9BACT</name>
<dbReference type="Pfam" id="PF06983">
    <property type="entry name" value="3-dmu-9_3-mt"/>
    <property type="match status" value="1"/>
</dbReference>
<comment type="caution">
    <text evidence="2">The sequence shown here is derived from an EMBL/GenBank/DDBJ whole genome shotgun (WGS) entry which is preliminary data.</text>
</comment>
<organism evidence="2 3">
    <name type="scientific">Pontibacter toksunensis</name>
    <dbReference type="NCBI Taxonomy" id="1332631"/>
    <lineage>
        <taxon>Bacteria</taxon>
        <taxon>Pseudomonadati</taxon>
        <taxon>Bacteroidota</taxon>
        <taxon>Cytophagia</taxon>
        <taxon>Cytophagales</taxon>
        <taxon>Hymenobacteraceae</taxon>
        <taxon>Pontibacter</taxon>
    </lineage>
</organism>
<dbReference type="CDD" id="cd06588">
    <property type="entry name" value="PhnB_like"/>
    <property type="match status" value="1"/>
</dbReference>
<dbReference type="SUPFAM" id="SSF54593">
    <property type="entry name" value="Glyoxalase/Bleomycin resistance protein/Dihydroxybiphenyl dioxygenase"/>
    <property type="match status" value="1"/>
</dbReference>
<dbReference type="Proteomes" id="UP001597641">
    <property type="component" value="Unassembled WGS sequence"/>
</dbReference>